<dbReference type="InterPro" id="IPR006101">
    <property type="entry name" value="Glyco_hydro_2"/>
</dbReference>
<evidence type="ECO:0000313" key="10">
    <source>
        <dbReference type="Proteomes" id="UP000597613"/>
    </source>
</evidence>
<gene>
    <name evidence="9" type="ORF">H8S47_01720</name>
</gene>
<comment type="similarity">
    <text evidence="1">Belongs to the glycosyl hydrolase 2 family.</text>
</comment>
<evidence type="ECO:0000259" key="8">
    <source>
        <dbReference type="Pfam" id="PF18565"/>
    </source>
</evidence>
<dbReference type="GO" id="GO:0016787">
    <property type="term" value="F:hydrolase activity"/>
    <property type="evidence" value="ECO:0007669"/>
    <property type="project" value="UniProtKB-KW"/>
</dbReference>
<evidence type="ECO:0000256" key="1">
    <source>
        <dbReference type="ARBA" id="ARBA00007401"/>
    </source>
</evidence>
<dbReference type="NCBIfam" id="NF041462">
    <property type="entry name" value="GalA"/>
    <property type="match status" value="1"/>
</dbReference>
<dbReference type="InterPro" id="IPR032311">
    <property type="entry name" value="DUF4982"/>
</dbReference>
<dbReference type="Gene3D" id="3.20.20.80">
    <property type="entry name" value="Glycosidases"/>
    <property type="match status" value="1"/>
</dbReference>
<dbReference type="InterPro" id="IPR006102">
    <property type="entry name" value="Ig-like_GH2"/>
</dbReference>
<dbReference type="InterPro" id="IPR008979">
    <property type="entry name" value="Galactose-bd-like_sf"/>
</dbReference>
<reference evidence="9 10" key="1">
    <citation type="submission" date="2020-08" db="EMBL/GenBank/DDBJ databases">
        <title>Putative novel bacterial strains isolated from necrotic wheat leaf tissues caused by Xanthomonas translucens.</title>
        <authorList>
            <person name="Tambong J.T."/>
        </authorList>
    </citation>
    <scope>NUCLEOTIDE SEQUENCE [LARGE SCALE GENOMIC DNA]</scope>
    <source>
        <strain evidence="10">DOAB 1063</strain>
    </source>
</reference>
<dbReference type="PANTHER" id="PTHR42732">
    <property type="entry name" value="BETA-GALACTOSIDASE"/>
    <property type="match status" value="1"/>
</dbReference>
<dbReference type="PROSITE" id="PS51318">
    <property type="entry name" value="TAT"/>
    <property type="match status" value="1"/>
</dbReference>
<dbReference type="InterPro" id="IPR006311">
    <property type="entry name" value="TAT_signal"/>
</dbReference>
<dbReference type="InterPro" id="IPR040605">
    <property type="entry name" value="Glyco_hydro2_dom5"/>
</dbReference>
<dbReference type="SUPFAM" id="SSF49303">
    <property type="entry name" value="beta-Galactosidase/glucuronidase domain"/>
    <property type="match status" value="1"/>
</dbReference>
<dbReference type="InterPro" id="IPR017853">
    <property type="entry name" value="GH"/>
</dbReference>
<dbReference type="InterPro" id="IPR048230">
    <property type="entry name" value="GalA-like"/>
</dbReference>
<dbReference type="InterPro" id="IPR051913">
    <property type="entry name" value="GH2_Domain-Containing"/>
</dbReference>
<evidence type="ECO:0000313" key="9">
    <source>
        <dbReference type="EMBL" id="MBC3940403.1"/>
    </source>
</evidence>
<accession>A0ABR7AIW6</accession>
<keyword evidence="2 9" id="KW-0378">Hydrolase</keyword>
<evidence type="ECO:0000259" key="6">
    <source>
        <dbReference type="Pfam" id="PF02837"/>
    </source>
</evidence>
<name>A0ABR7AIW6_9SPHN</name>
<dbReference type="PRINTS" id="PR00132">
    <property type="entry name" value="GLHYDRLASE2"/>
</dbReference>
<dbReference type="Pfam" id="PF00703">
    <property type="entry name" value="Glyco_hydro_2"/>
    <property type="match status" value="1"/>
</dbReference>
<dbReference type="Pfam" id="PF02836">
    <property type="entry name" value="Glyco_hydro_2_C"/>
    <property type="match status" value="1"/>
</dbReference>
<dbReference type="InterPro" id="IPR013783">
    <property type="entry name" value="Ig-like_fold"/>
</dbReference>
<feature type="domain" description="Glycosyl hydrolases family 2 sugar binding" evidence="6">
    <location>
        <begin position="136"/>
        <end position="229"/>
    </location>
</feature>
<feature type="domain" description="Glycoside hydrolase family 2 immunoglobulin-like beta-sandwich" evidence="4">
    <location>
        <begin position="232"/>
        <end position="342"/>
    </location>
</feature>
<evidence type="ECO:0000256" key="2">
    <source>
        <dbReference type="ARBA" id="ARBA00022801"/>
    </source>
</evidence>
<evidence type="ECO:0000259" key="4">
    <source>
        <dbReference type="Pfam" id="PF00703"/>
    </source>
</evidence>
<dbReference type="InterPro" id="IPR006103">
    <property type="entry name" value="Glyco_hydro_2_cat"/>
</dbReference>
<dbReference type="PANTHER" id="PTHR42732:SF1">
    <property type="entry name" value="BETA-MANNOSIDASE"/>
    <property type="match status" value="1"/>
</dbReference>
<dbReference type="Pfam" id="PF16355">
    <property type="entry name" value="DUF4982"/>
    <property type="match status" value="1"/>
</dbReference>
<dbReference type="RefSeq" id="WP_187502210.1">
    <property type="nucleotide sequence ID" value="NZ_CP162536.1"/>
</dbReference>
<dbReference type="Pfam" id="PF18565">
    <property type="entry name" value="Glyco_hydro2_C5"/>
    <property type="match status" value="1"/>
</dbReference>
<dbReference type="EMBL" id="JACONT010000002">
    <property type="protein sequence ID" value="MBC3940403.1"/>
    <property type="molecule type" value="Genomic_DNA"/>
</dbReference>
<dbReference type="Pfam" id="PF02837">
    <property type="entry name" value="Glyco_hydro_2_N"/>
    <property type="match status" value="1"/>
</dbReference>
<feature type="domain" description="Glycoside hydrolase family 2" evidence="8">
    <location>
        <begin position="716"/>
        <end position="812"/>
    </location>
</feature>
<sequence>MTSLVRRDVLKTGGVTALAAIVPAVPIGAVGTSPSVGPREIVSLGTGWRFHLGHASDPAKDFGYGRSHDTYAKSGDVGTPVAEAKFDDSAWESVTLPHDWAVDLPFAQFGPAGSEADRTGAFQGFKPVGRMWPATSVGWYRRVIRLDTADAGRRLLLQFDGVARDCVVILNGFVVGSNESGYAPFEIDVTDFAKPGEDNVLVIRCDVSLGEAWSYEGAGLYRDVRLMKTAPTHIRRWGATVRCSVEAGGATVRVATEIANDGRACEARVRSTVIGPDGKTVAVLFADPLGLPAWGETTAMQETRIVAPALWSLETPHLYMLVSEILVDGVVVDCDTCSFGIRTIRFDANRGFFLNGKPVKIKGTCNHQDHAGVGFAVPDSLHVWRLEQLKAMGSNAYRSTHHSPSPAILDACDRMGILMIDETRQMSSNAEGLGQLERMVRQGRNHPSIILWSIGNEEIHRGTETGARIAETMKRKVYELDGTRPVTEAFNGKFGEGASRVLDVMGCNYYLDAIDPYHAAHPAMPIIGTETGSTVMTRGEYARDDKAGFVPAYDREFPKWATTAEKWWSFYDARPFLSGGFVWTGFDYRGEPTPFERWPENVSNFGQMDLCGFPKDNYHYYRAWWSREPVLHLFPHWNWVGREGQPVSVWVHSNCEAVELVLNGRSLGRQAVVKNTHLEWQVAYAPGRIEAYGYRGGKRVMHAVRETTGAAARIGLSSDRRQLAPGEVAVVRVAILDAKRCEMPTASNRVSFTLTGDATLLGVGNGDPRSLEPDHATSRSAFNGLCMALVQAGAKGGPIRLEARGDGLAPAMLPLIGLTKDIP</sequence>
<dbReference type="Gene3D" id="2.60.40.10">
    <property type="entry name" value="Immunoglobulins"/>
    <property type="match status" value="3"/>
</dbReference>
<dbReference type="Proteomes" id="UP000597613">
    <property type="component" value="Unassembled WGS sequence"/>
</dbReference>
<dbReference type="Gene3D" id="2.60.120.260">
    <property type="entry name" value="Galactose-binding domain-like"/>
    <property type="match status" value="1"/>
</dbReference>
<keyword evidence="3" id="KW-0326">Glycosidase</keyword>
<protein>
    <submittedName>
        <fullName evidence="9">Glycoside hydrolase family 2 protein</fullName>
    </submittedName>
</protein>
<feature type="domain" description="Glycoside hydrolase family 2 catalytic" evidence="5">
    <location>
        <begin position="351"/>
        <end position="513"/>
    </location>
</feature>
<organism evidence="9 10">
    <name type="scientific">Sphingomonas albertensis</name>
    <dbReference type="NCBI Taxonomy" id="2762591"/>
    <lineage>
        <taxon>Bacteria</taxon>
        <taxon>Pseudomonadati</taxon>
        <taxon>Pseudomonadota</taxon>
        <taxon>Alphaproteobacteria</taxon>
        <taxon>Sphingomonadales</taxon>
        <taxon>Sphingomonadaceae</taxon>
        <taxon>Sphingomonas</taxon>
    </lineage>
</organism>
<comment type="caution">
    <text evidence="9">The sequence shown here is derived from an EMBL/GenBank/DDBJ whole genome shotgun (WGS) entry which is preliminary data.</text>
</comment>
<proteinExistence type="inferred from homology"/>
<dbReference type="InterPro" id="IPR036156">
    <property type="entry name" value="Beta-gal/glucu_dom_sf"/>
</dbReference>
<evidence type="ECO:0000259" key="5">
    <source>
        <dbReference type="Pfam" id="PF02836"/>
    </source>
</evidence>
<evidence type="ECO:0000256" key="3">
    <source>
        <dbReference type="ARBA" id="ARBA00023295"/>
    </source>
</evidence>
<keyword evidence="10" id="KW-1185">Reference proteome</keyword>
<dbReference type="SUPFAM" id="SSF51445">
    <property type="entry name" value="(Trans)glycosidases"/>
    <property type="match status" value="1"/>
</dbReference>
<dbReference type="InterPro" id="IPR006104">
    <property type="entry name" value="Glyco_hydro_2_N"/>
</dbReference>
<dbReference type="SUPFAM" id="SSF49785">
    <property type="entry name" value="Galactose-binding domain-like"/>
    <property type="match status" value="1"/>
</dbReference>
<feature type="domain" description="DUF4982" evidence="7">
    <location>
        <begin position="644"/>
        <end position="700"/>
    </location>
</feature>
<evidence type="ECO:0000259" key="7">
    <source>
        <dbReference type="Pfam" id="PF16355"/>
    </source>
</evidence>